<dbReference type="Proteomes" id="UP000035680">
    <property type="component" value="Unassembled WGS sequence"/>
</dbReference>
<reference evidence="1" key="1">
    <citation type="submission" date="2014-07" db="EMBL/GenBank/DDBJ databases">
        <authorList>
            <person name="Martin A.A"/>
            <person name="De Silva N."/>
        </authorList>
    </citation>
    <scope>NUCLEOTIDE SEQUENCE</scope>
</reference>
<dbReference type="Gene3D" id="3.80.10.10">
    <property type="entry name" value="Ribonuclease Inhibitor"/>
    <property type="match status" value="1"/>
</dbReference>
<protein>
    <submittedName>
        <fullName evidence="2">F-box domain-containing protein</fullName>
    </submittedName>
</protein>
<evidence type="ECO:0000313" key="2">
    <source>
        <dbReference type="WBParaSite" id="SVE_0157800.1"/>
    </source>
</evidence>
<keyword evidence="1" id="KW-1185">Reference proteome</keyword>
<proteinExistence type="predicted"/>
<sequence>MVNSSNVMVIEKVKENLKIIFEDDIEKKESCQDVVLNCPELIRILFEHLIMPVDKLNFRLTCRKFYESIKNKVHYKQESILTDKFHTSFTMLIKGIAFKFLRGSLKIYLIRPPNWDEINFNIISQKIQNNLGNVNKLFIEFDSFIKVEIFNQFNCFRNIKILEFGGDIQSQHLFLFNYSISLRPHTIIFSNFVNFLSINDTSLDKEWSFPKSMKYLSFKCDNQNCLHVLEEGLKYFSWNEIDTLDIVISFLFPSNLTSIESFYKVIKYFKKVNIVYSGKHENSDFIEFSKSIFNNDLSSRYSMFLKFSVYTDLSFHDMSYVGKCLKYLIVESTVYMPSSRRILVEEEVNKIYYNLYMMKSIETLIIDFWIINSGISFEKFILSINKNLKNLQVINCQQLKLMDLRHISTNLRNLEILSLHEVESEEVTLVEIFELFPKIKCLEVFFSKSFNSCKLIEVMTNKEDDKLKWPKTTILNIFTLYCEDNELNKLRKIVSNTPLKSGQANLAIQSYRKFCGTSLLRLIRMTFQKCSGCSDYFKVFKVRYFPYRYRIFMYEET</sequence>
<accession>A0A0K0EYH0</accession>
<dbReference type="AlphaFoldDB" id="A0A0K0EYH0"/>
<organism evidence="1 2">
    <name type="scientific">Strongyloides venezuelensis</name>
    <name type="common">Threadworm</name>
    <dbReference type="NCBI Taxonomy" id="75913"/>
    <lineage>
        <taxon>Eukaryota</taxon>
        <taxon>Metazoa</taxon>
        <taxon>Ecdysozoa</taxon>
        <taxon>Nematoda</taxon>
        <taxon>Chromadorea</taxon>
        <taxon>Rhabditida</taxon>
        <taxon>Tylenchina</taxon>
        <taxon>Panagrolaimomorpha</taxon>
        <taxon>Strongyloidoidea</taxon>
        <taxon>Strongyloididae</taxon>
        <taxon>Strongyloides</taxon>
    </lineage>
</organism>
<dbReference type="InterPro" id="IPR032675">
    <property type="entry name" value="LRR_dom_sf"/>
</dbReference>
<name>A0A0K0EYH0_STRVS</name>
<evidence type="ECO:0000313" key="1">
    <source>
        <dbReference type="Proteomes" id="UP000035680"/>
    </source>
</evidence>
<dbReference type="WBParaSite" id="SVE_0157800.1">
    <property type="protein sequence ID" value="SVE_0157800.1"/>
    <property type="gene ID" value="SVE_0157800"/>
</dbReference>
<reference evidence="2" key="2">
    <citation type="submission" date="2015-08" db="UniProtKB">
        <authorList>
            <consortium name="WormBaseParasite"/>
        </authorList>
    </citation>
    <scope>IDENTIFICATION</scope>
</reference>